<protein>
    <submittedName>
        <fullName evidence="2">DUF2919 family protein</fullName>
    </submittedName>
</protein>
<accession>A0ABT7SYR2</accession>
<feature type="transmembrane region" description="Helical" evidence="1">
    <location>
        <begin position="129"/>
        <end position="148"/>
    </location>
</feature>
<feature type="transmembrane region" description="Helical" evidence="1">
    <location>
        <begin position="28"/>
        <end position="48"/>
    </location>
</feature>
<gene>
    <name evidence="2" type="ORF">QTP81_08680</name>
</gene>
<reference evidence="2 3" key="1">
    <citation type="submission" date="2023-06" db="EMBL/GenBank/DDBJ databases">
        <title>Alteromonas sp. ASW11-36 isolated from intertidal sand.</title>
        <authorList>
            <person name="Li Y."/>
        </authorList>
    </citation>
    <scope>NUCLEOTIDE SEQUENCE [LARGE SCALE GENOMIC DNA]</scope>
    <source>
        <strain evidence="2 3">ASW11-36</strain>
    </source>
</reference>
<organism evidence="2 3">
    <name type="scientific">Alteromonas arenosi</name>
    <dbReference type="NCBI Taxonomy" id="3055817"/>
    <lineage>
        <taxon>Bacteria</taxon>
        <taxon>Pseudomonadati</taxon>
        <taxon>Pseudomonadota</taxon>
        <taxon>Gammaproteobacteria</taxon>
        <taxon>Alteromonadales</taxon>
        <taxon>Alteromonadaceae</taxon>
        <taxon>Alteromonas/Salinimonas group</taxon>
        <taxon>Alteromonas</taxon>
    </lineage>
</organism>
<dbReference type="InterPro" id="IPR021318">
    <property type="entry name" value="DUF2919"/>
</dbReference>
<comment type="caution">
    <text evidence="2">The sequence shown here is derived from an EMBL/GenBank/DDBJ whole genome shotgun (WGS) entry which is preliminary data.</text>
</comment>
<evidence type="ECO:0000313" key="2">
    <source>
        <dbReference type="EMBL" id="MDM7860669.1"/>
    </source>
</evidence>
<dbReference type="Proteomes" id="UP001234343">
    <property type="component" value="Unassembled WGS sequence"/>
</dbReference>
<dbReference type="RefSeq" id="WP_289364959.1">
    <property type="nucleotide sequence ID" value="NZ_JAUCBP010000007.1"/>
</dbReference>
<feature type="transmembrane region" description="Helical" evidence="1">
    <location>
        <begin position="99"/>
        <end position="117"/>
    </location>
</feature>
<feature type="transmembrane region" description="Helical" evidence="1">
    <location>
        <begin position="68"/>
        <end position="87"/>
    </location>
</feature>
<keyword evidence="1" id="KW-0812">Transmembrane</keyword>
<evidence type="ECO:0000313" key="3">
    <source>
        <dbReference type="Proteomes" id="UP001234343"/>
    </source>
</evidence>
<keyword evidence="3" id="KW-1185">Reference proteome</keyword>
<keyword evidence="1" id="KW-0472">Membrane</keyword>
<keyword evidence="1" id="KW-1133">Transmembrane helix</keyword>
<proteinExistence type="predicted"/>
<dbReference type="EMBL" id="JAUCBP010000007">
    <property type="protein sequence ID" value="MDM7860669.1"/>
    <property type="molecule type" value="Genomic_DNA"/>
</dbReference>
<name>A0ABT7SYR2_9ALTE</name>
<evidence type="ECO:0000256" key="1">
    <source>
        <dbReference type="SAM" id="Phobius"/>
    </source>
</evidence>
<sequence length="163" mass="18613">MSKNSGSFSGLEFPLHCYGEDGRVKPPILLYLTAFWLCKALLLTLISVSMRENTTALLTVFYPDVNEWYWHLVPALPGLVVALFVSFNATLRERQVGDWLNWVKPLLLFGLFGQMALQVKTIISLQGQFSWTLSVSLLISIIATLYIWRSRRINAFVRDARDD</sequence>
<dbReference type="Pfam" id="PF11143">
    <property type="entry name" value="DUF2919"/>
    <property type="match status" value="1"/>
</dbReference>